<proteinExistence type="predicted"/>
<dbReference type="PATRIC" id="fig|1590.152.peg.2047"/>
<dbReference type="Proteomes" id="UP000076882">
    <property type="component" value="Unassembled WGS sequence"/>
</dbReference>
<evidence type="ECO:0000313" key="2">
    <source>
        <dbReference type="Proteomes" id="UP000076882"/>
    </source>
</evidence>
<accession>A0A165ASM9</accession>
<comment type="caution">
    <text evidence="1">The sequence shown here is derived from an EMBL/GenBank/DDBJ whole genome shotgun (WGS) entry which is preliminary data.</text>
</comment>
<evidence type="ECO:0000313" key="1">
    <source>
        <dbReference type="EMBL" id="KZU93964.1"/>
    </source>
</evidence>
<organism evidence="1 2">
    <name type="scientific">Lactiplantibacillus plantarum</name>
    <name type="common">Lactobacillus plantarum</name>
    <dbReference type="NCBI Taxonomy" id="1590"/>
    <lineage>
        <taxon>Bacteria</taxon>
        <taxon>Bacillati</taxon>
        <taxon>Bacillota</taxon>
        <taxon>Bacilli</taxon>
        <taxon>Lactobacillales</taxon>
        <taxon>Lactobacillaceae</taxon>
        <taxon>Lactiplantibacillus</taxon>
    </lineage>
</organism>
<protein>
    <submittedName>
        <fullName evidence="1">Uncharacterized protein</fullName>
    </submittedName>
</protein>
<name>A0A165ASM9_LACPN</name>
<dbReference type="AlphaFoldDB" id="A0A165ASM9"/>
<sequence>MLNDNRHQLVFSWHHDASSRDGSEKGDWERPTKMVFRTQLSCD</sequence>
<reference evidence="1 2" key="1">
    <citation type="submission" date="2016-03" db="EMBL/GenBank/DDBJ databases">
        <title>Comparative genomics of 54 Lactobacillus plantarum strains reveals genomic uncoupling from niche constraints.</title>
        <authorList>
            <person name="Martino M.E."/>
        </authorList>
    </citation>
    <scope>NUCLEOTIDE SEQUENCE [LARGE SCALE GENOMIC DNA]</scope>
    <source>
        <strain evidence="1 2">19.1</strain>
    </source>
</reference>
<gene>
    <name evidence="1" type="ORF">Lp19_1938</name>
</gene>
<dbReference type="EMBL" id="LUXM01000033">
    <property type="protein sequence ID" value="KZU93964.1"/>
    <property type="molecule type" value="Genomic_DNA"/>
</dbReference>